<dbReference type="AlphaFoldDB" id="A0A9X1U6W5"/>
<keyword evidence="3" id="KW-1185">Reference proteome</keyword>
<feature type="transmembrane region" description="Helical" evidence="1">
    <location>
        <begin position="6"/>
        <end position="27"/>
    </location>
</feature>
<reference evidence="2" key="1">
    <citation type="submission" date="2022-01" db="EMBL/GenBank/DDBJ databases">
        <title>Corynebacterium sp. nov isolated from isolated from the feces of the greater white-fronted geese (Anser albifrons) at Poyang Lake, PR China.</title>
        <authorList>
            <person name="Liu Q."/>
        </authorList>
    </citation>
    <scope>NUCLEOTIDE SEQUENCE</scope>
    <source>
        <strain evidence="2">JCM 32435</strain>
    </source>
</reference>
<evidence type="ECO:0000256" key="1">
    <source>
        <dbReference type="SAM" id="Phobius"/>
    </source>
</evidence>
<evidence type="ECO:0000313" key="2">
    <source>
        <dbReference type="EMBL" id="MCF4006127.1"/>
    </source>
</evidence>
<evidence type="ECO:0000313" key="3">
    <source>
        <dbReference type="Proteomes" id="UP001139336"/>
    </source>
</evidence>
<keyword evidence="1" id="KW-0472">Membrane</keyword>
<gene>
    <name evidence="2" type="ORF">L1O03_02905</name>
</gene>
<comment type="caution">
    <text evidence="2">The sequence shown here is derived from an EMBL/GenBank/DDBJ whole genome shotgun (WGS) entry which is preliminary data.</text>
</comment>
<keyword evidence="1" id="KW-1133">Transmembrane helix</keyword>
<dbReference type="EMBL" id="JAKGSI010000001">
    <property type="protein sequence ID" value="MCF4006127.1"/>
    <property type="molecule type" value="Genomic_DNA"/>
</dbReference>
<dbReference type="Proteomes" id="UP001139336">
    <property type="component" value="Unassembled WGS sequence"/>
</dbReference>
<protein>
    <submittedName>
        <fullName evidence="2">Uncharacterized protein</fullName>
    </submittedName>
</protein>
<proteinExistence type="predicted"/>
<keyword evidence="1" id="KW-0812">Transmembrane</keyword>
<accession>A0A9X1U6W5</accession>
<dbReference type="RefSeq" id="WP_236117902.1">
    <property type="nucleotide sequence ID" value="NZ_JAKGSI010000001.1"/>
</dbReference>
<sequence length="219" mass="24838">MRRTWVLWVIIVALIIAIGVVATALYMKVFSPVKYEGTDVGMPNPTVSGWEQPPIDDPHDLYGQVDQNNAEDVIRAVMTQFFSFDFRPGHDETIQDAPERTKPLLLPEFYDNNHLGFSAQVGLPGTVWTRWKADHEKPAVAVKVLKDDHPQDSPEHVSRVVAIEVTDSKKHTYQWTGYVTVTSRGWWRVSYIHFSDQGVLYTGGGDTPLTRDLKNSHIH</sequence>
<name>A0A9X1U6W5_9CORY</name>
<organism evidence="2 3">
    <name type="scientific">Corynebacterium uropygiale</name>
    <dbReference type="NCBI Taxonomy" id="1775911"/>
    <lineage>
        <taxon>Bacteria</taxon>
        <taxon>Bacillati</taxon>
        <taxon>Actinomycetota</taxon>
        <taxon>Actinomycetes</taxon>
        <taxon>Mycobacteriales</taxon>
        <taxon>Corynebacteriaceae</taxon>
        <taxon>Corynebacterium</taxon>
    </lineage>
</organism>